<dbReference type="Proteomes" id="UP000564378">
    <property type="component" value="Unassembled WGS sequence"/>
</dbReference>
<comment type="caution">
    <text evidence="2">The sequence shown here is derived from an EMBL/GenBank/DDBJ whole genome shotgun (WGS) entry which is preliminary data.</text>
</comment>
<keyword evidence="1" id="KW-1133">Transmembrane helix</keyword>
<accession>A0A842I4A7</accession>
<evidence type="ECO:0000313" key="3">
    <source>
        <dbReference type="Proteomes" id="UP000564378"/>
    </source>
</evidence>
<name>A0A842I4A7_9SPHN</name>
<sequence>MGQLVKNLLLLVVALVLIWVAIKFFVSIVALLFYVAALVLIGYVVLRLVKGSKT</sequence>
<organism evidence="2 3">
    <name type="scientific">Parasphingopyxis marina</name>
    <dbReference type="NCBI Taxonomy" id="2761622"/>
    <lineage>
        <taxon>Bacteria</taxon>
        <taxon>Pseudomonadati</taxon>
        <taxon>Pseudomonadota</taxon>
        <taxon>Alphaproteobacteria</taxon>
        <taxon>Sphingomonadales</taxon>
        <taxon>Sphingomonadaceae</taxon>
        <taxon>Parasphingopyxis</taxon>
    </lineage>
</organism>
<keyword evidence="1" id="KW-0812">Transmembrane</keyword>
<dbReference type="EMBL" id="JACJVJ010000003">
    <property type="protein sequence ID" value="MBC2779024.1"/>
    <property type="molecule type" value="Genomic_DNA"/>
</dbReference>
<feature type="transmembrane region" description="Helical" evidence="1">
    <location>
        <begin position="7"/>
        <end position="25"/>
    </location>
</feature>
<evidence type="ECO:0000313" key="2">
    <source>
        <dbReference type="EMBL" id="MBC2779024.1"/>
    </source>
</evidence>
<keyword evidence="1" id="KW-0472">Membrane</keyword>
<gene>
    <name evidence="2" type="ORF">H6P80_15475</name>
</gene>
<feature type="transmembrane region" description="Helical" evidence="1">
    <location>
        <begin position="31"/>
        <end position="49"/>
    </location>
</feature>
<protein>
    <submittedName>
        <fullName evidence="2">Uncharacterized protein</fullName>
    </submittedName>
</protein>
<dbReference type="RefSeq" id="WP_185802318.1">
    <property type="nucleotide sequence ID" value="NZ_JACJVJ010000003.1"/>
</dbReference>
<proteinExistence type="predicted"/>
<dbReference type="AlphaFoldDB" id="A0A842I4A7"/>
<reference evidence="2 3" key="1">
    <citation type="submission" date="2020-08" db="EMBL/GenBank/DDBJ databases">
        <title>Draft genome sequence of Parasphingopyxis sp. GrpM-11.</title>
        <authorList>
            <person name="Oh J."/>
            <person name="Roh D.-H."/>
        </authorList>
    </citation>
    <scope>NUCLEOTIDE SEQUENCE [LARGE SCALE GENOMIC DNA]</scope>
    <source>
        <strain evidence="2 3">GrpM-11</strain>
    </source>
</reference>
<evidence type="ECO:0000256" key="1">
    <source>
        <dbReference type="SAM" id="Phobius"/>
    </source>
</evidence>
<keyword evidence="3" id="KW-1185">Reference proteome</keyword>